<keyword evidence="2" id="KW-1185">Reference proteome</keyword>
<accession>A0ACB0LH01</accession>
<proteinExistence type="predicted"/>
<reference evidence="1" key="1">
    <citation type="submission" date="2023-10" db="EMBL/GenBank/DDBJ databases">
        <authorList>
            <person name="Rodriguez Cubillos JULIANA M."/>
            <person name="De Vega J."/>
        </authorList>
    </citation>
    <scope>NUCLEOTIDE SEQUENCE</scope>
</reference>
<dbReference type="Proteomes" id="UP001177021">
    <property type="component" value="Unassembled WGS sequence"/>
</dbReference>
<dbReference type="EMBL" id="CASHSV030000513">
    <property type="protein sequence ID" value="CAJ2667651.1"/>
    <property type="molecule type" value="Genomic_DNA"/>
</dbReference>
<comment type="caution">
    <text evidence="1">The sequence shown here is derived from an EMBL/GenBank/DDBJ whole genome shotgun (WGS) entry which is preliminary data.</text>
</comment>
<sequence>MERVVKTEETEPWHKPKNGSVFPAKKSSVKKKIWNLIVDPKSSSSNTVSTPPLPQSSKSNSIVHPS</sequence>
<protein>
    <submittedName>
        <fullName evidence="1">Uncharacterized protein</fullName>
    </submittedName>
</protein>
<name>A0ACB0LH01_TRIPR</name>
<evidence type="ECO:0000313" key="2">
    <source>
        <dbReference type="Proteomes" id="UP001177021"/>
    </source>
</evidence>
<gene>
    <name evidence="1" type="ORF">MILVUS5_LOCUS32219</name>
</gene>
<organism evidence="1 2">
    <name type="scientific">Trifolium pratense</name>
    <name type="common">Red clover</name>
    <dbReference type="NCBI Taxonomy" id="57577"/>
    <lineage>
        <taxon>Eukaryota</taxon>
        <taxon>Viridiplantae</taxon>
        <taxon>Streptophyta</taxon>
        <taxon>Embryophyta</taxon>
        <taxon>Tracheophyta</taxon>
        <taxon>Spermatophyta</taxon>
        <taxon>Magnoliopsida</taxon>
        <taxon>eudicotyledons</taxon>
        <taxon>Gunneridae</taxon>
        <taxon>Pentapetalae</taxon>
        <taxon>rosids</taxon>
        <taxon>fabids</taxon>
        <taxon>Fabales</taxon>
        <taxon>Fabaceae</taxon>
        <taxon>Papilionoideae</taxon>
        <taxon>50 kb inversion clade</taxon>
        <taxon>NPAAA clade</taxon>
        <taxon>Hologalegina</taxon>
        <taxon>IRL clade</taxon>
        <taxon>Trifolieae</taxon>
        <taxon>Trifolium</taxon>
    </lineage>
</organism>
<evidence type="ECO:0000313" key="1">
    <source>
        <dbReference type="EMBL" id="CAJ2667651.1"/>
    </source>
</evidence>